<reference evidence="8" key="1">
    <citation type="journal article" date="2019" name="Int. J. Syst. Evol. Microbiol.">
        <title>The Global Catalogue of Microorganisms (GCM) 10K type strain sequencing project: providing services to taxonomists for standard genome sequencing and annotation.</title>
        <authorList>
            <consortium name="The Broad Institute Genomics Platform"/>
            <consortium name="The Broad Institute Genome Sequencing Center for Infectious Disease"/>
            <person name="Wu L."/>
            <person name="Ma J."/>
        </authorList>
    </citation>
    <scope>NUCLEOTIDE SEQUENCE [LARGE SCALE GENOMIC DNA]</scope>
    <source>
        <strain evidence="8">JCM 16545</strain>
    </source>
</reference>
<comment type="miscellaneous">
    <text evidence="4">During catalysis, the active site Cys acts as a nucleophile attacking the alpha-carbonyl group of tRNA-bound glutamate with the formation of a thioester intermediate between enzyme and glutamate, and the concomitant release of tRNA(Glu). The thioester intermediate is finally reduced by direct hydride transfer from NADPH, to form the product GSA.</text>
</comment>
<dbReference type="InterPro" id="IPR000343">
    <property type="entry name" value="4pyrrol_synth_GluRdtase"/>
</dbReference>
<dbReference type="Proteomes" id="UP001597297">
    <property type="component" value="Unassembled WGS sequence"/>
</dbReference>
<keyword evidence="2 4" id="KW-0560">Oxidoreductase</keyword>
<evidence type="ECO:0000256" key="1">
    <source>
        <dbReference type="ARBA" id="ARBA00022857"/>
    </source>
</evidence>
<comment type="pathway">
    <text evidence="4">Porphyrin-containing compound metabolism; protoporphyrin-IX biosynthesis; 5-aminolevulinate from L-glutamyl-tRNA(Glu): step 1/2.</text>
</comment>
<keyword evidence="3 4" id="KW-0627">Porphyrin biosynthesis</keyword>
<dbReference type="SUPFAM" id="SSF69742">
    <property type="entry name" value="Glutamyl tRNA-reductase catalytic, N-terminal domain"/>
    <property type="match status" value="1"/>
</dbReference>
<evidence type="ECO:0000313" key="8">
    <source>
        <dbReference type="Proteomes" id="UP001597297"/>
    </source>
</evidence>
<dbReference type="SUPFAM" id="SSF51735">
    <property type="entry name" value="NAD(P)-binding Rossmann-fold domains"/>
    <property type="match status" value="1"/>
</dbReference>
<organism evidence="7 8">
    <name type="scientific">Rubritalea spongiae</name>
    <dbReference type="NCBI Taxonomy" id="430797"/>
    <lineage>
        <taxon>Bacteria</taxon>
        <taxon>Pseudomonadati</taxon>
        <taxon>Verrucomicrobiota</taxon>
        <taxon>Verrucomicrobiia</taxon>
        <taxon>Verrucomicrobiales</taxon>
        <taxon>Rubritaleaceae</taxon>
        <taxon>Rubritalea</taxon>
    </lineage>
</organism>
<dbReference type="CDD" id="cd05213">
    <property type="entry name" value="NAD_bind_Glutamyl_tRNA_reduct"/>
    <property type="match status" value="1"/>
</dbReference>
<evidence type="ECO:0000313" key="7">
    <source>
        <dbReference type="EMBL" id="MFD2277717.1"/>
    </source>
</evidence>
<feature type="binding site" evidence="4">
    <location>
        <position position="108"/>
    </location>
    <ligand>
        <name>substrate</name>
    </ligand>
</feature>
<feature type="binding site" evidence="4">
    <location>
        <begin position="49"/>
        <end position="52"/>
    </location>
    <ligand>
        <name>substrate</name>
    </ligand>
</feature>
<dbReference type="PANTHER" id="PTHR43013:SF1">
    <property type="entry name" value="GLUTAMYL-TRNA REDUCTASE"/>
    <property type="match status" value="1"/>
</dbReference>
<feature type="binding site" evidence="4">
    <location>
        <position position="119"/>
    </location>
    <ligand>
        <name>substrate</name>
    </ligand>
</feature>
<keyword evidence="8" id="KW-1185">Reference proteome</keyword>
<feature type="domain" description="Glutamyl-tRNA reductase N-terminal" evidence="6">
    <location>
        <begin position="6"/>
        <end position="155"/>
    </location>
</feature>
<dbReference type="Gene3D" id="3.30.460.30">
    <property type="entry name" value="Glutamyl-tRNA reductase, N-terminal domain"/>
    <property type="match status" value="1"/>
</dbReference>
<dbReference type="Pfam" id="PF01488">
    <property type="entry name" value="Shikimate_DH"/>
    <property type="match status" value="1"/>
</dbReference>
<dbReference type="InterPro" id="IPR036291">
    <property type="entry name" value="NAD(P)-bd_dom_sf"/>
</dbReference>
<feature type="binding site" evidence="4">
    <location>
        <begin position="188"/>
        <end position="193"/>
    </location>
    <ligand>
        <name>NADP(+)</name>
        <dbReference type="ChEBI" id="CHEBI:58349"/>
    </ligand>
</feature>
<gene>
    <name evidence="4 7" type="primary">hemA</name>
    <name evidence="7" type="ORF">ACFSQZ_14710</name>
</gene>
<comment type="caution">
    <text evidence="7">The sequence shown here is derived from an EMBL/GenBank/DDBJ whole genome shotgun (WGS) entry which is preliminary data.</text>
</comment>
<dbReference type="HAMAP" id="MF_00087">
    <property type="entry name" value="Glu_tRNA_reductase"/>
    <property type="match status" value="1"/>
</dbReference>
<comment type="domain">
    <text evidence="4">Possesses an unusual extended V-shaped dimeric structure with each monomer consisting of three distinct domains arranged along a curved 'spinal' alpha-helix. The N-terminal catalytic domain specifically recognizes the glutamate moiety of the substrate. The second domain is the NADPH-binding domain, and the third C-terminal domain is responsible for dimerization.</text>
</comment>
<evidence type="ECO:0000256" key="2">
    <source>
        <dbReference type="ARBA" id="ARBA00023002"/>
    </source>
</evidence>
<dbReference type="Gene3D" id="3.40.50.720">
    <property type="entry name" value="NAD(P)-binding Rossmann-like Domain"/>
    <property type="match status" value="1"/>
</dbReference>
<feature type="domain" description="Quinate/shikimate 5-dehydrogenase/glutamyl-tRNA reductase" evidence="5">
    <location>
        <begin position="170"/>
        <end position="304"/>
    </location>
</feature>
<dbReference type="RefSeq" id="WP_377093542.1">
    <property type="nucleotide sequence ID" value="NZ_JBHSJM010000001.1"/>
</dbReference>
<dbReference type="EC" id="1.2.1.70" evidence="4"/>
<keyword evidence="1 4" id="KW-0521">NADP</keyword>
<comment type="similarity">
    <text evidence="4">Belongs to the glutamyl-tRNA reductase family.</text>
</comment>
<evidence type="ECO:0000259" key="5">
    <source>
        <dbReference type="Pfam" id="PF01488"/>
    </source>
</evidence>
<dbReference type="EMBL" id="JBHUJC010000043">
    <property type="protein sequence ID" value="MFD2277717.1"/>
    <property type="molecule type" value="Genomic_DNA"/>
</dbReference>
<feature type="site" description="Important for activity" evidence="4">
    <location>
        <position position="98"/>
    </location>
</feature>
<evidence type="ECO:0000259" key="6">
    <source>
        <dbReference type="Pfam" id="PF05201"/>
    </source>
</evidence>
<protein>
    <recommendedName>
        <fullName evidence="4">Glutamyl-tRNA reductase</fullName>
        <shortName evidence="4">GluTR</shortName>
        <ecNumber evidence="4">1.2.1.70</ecNumber>
    </recommendedName>
</protein>
<dbReference type="GO" id="GO:0008883">
    <property type="term" value="F:glutamyl-tRNA reductase activity"/>
    <property type="evidence" value="ECO:0007669"/>
    <property type="project" value="UniProtKB-EC"/>
</dbReference>
<comment type="catalytic activity">
    <reaction evidence="4">
        <text>(S)-4-amino-5-oxopentanoate + tRNA(Glu) + NADP(+) = L-glutamyl-tRNA(Glu) + NADPH + H(+)</text>
        <dbReference type="Rhea" id="RHEA:12344"/>
        <dbReference type="Rhea" id="RHEA-COMP:9663"/>
        <dbReference type="Rhea" id="RHEA-COMP:9680"/>
        <dbReference type="ChEBI" id="CHEBI:15378"/>
        <dbReference type="ChEBI" id="CHEBI:57501"/>
        <dbReference type="ChEBI" id="CHEBI:57783"/>
        <dbReference type="ChEBI" id="CHEBI:58349"/>
        <dbReference type="ChEBI" id="CHEBI:78442"/>
        <dbReference type="ChEBI" id="CHEBI:78520"/>
        <dbReference type="EC" id="1.2.1.70"/>
    </reaction>
</comment>
<comment type="function">
    <text evidence="4">Catalyzes the NADPH-dependent reduction of glutamyl-tRNA(Glu) to glutamate 1-semialdehyde (GSA).</text>
</comment>
<dbReference type="InterPro" id="IPR015895">
    <property type="entry name" value="4pyrrol_synth_GluRdtase_N"/>
</dbReference>
<evidence type="ECO:0000256" key="4">
    <source>
        <dbReference type="HAMAP-Rule" id="MF_00087"/>
    </source>
</evidence>
<feature type="binding site" evidence="4">
    <location>
        <begin position="113"/>
        <end position="115"/>
    </location>
    <ligand>
        <name>substrate</name>
    </ligand>
</feature>
<comment type="subunit">
    <text evidence="4">Homodimer.</text>
</comment>
<name>A0ABW5E5R2_9BACT</name>
<dbReference type="Pfam" id="PF05201">
    <property type="entry name" value="GlutR_N"/>
    <property type="match status" value="1"/>
</dbReference>
<sequence>MNLLCLGLNHQTAPVDVRERFAVSAERLGEASKELTARDGVSEVVVLSTCNRMEVYAVAEEVDSAEESIKEYLAGGTVFTEDDSKHFYKKVEDDAARHLCRVVSGLDSMVLGETEIFGQVKQAYSKALHAAATGGVLNKLFQKSFTVGKKVRTQTTIQGGQTSVGSVAVDLAEKIFGHLKYSEVMVIGAGEMSYITAQRMMERGAKKIYVVNRSLANAQKLAEEMGGEAVAFDDWERVLAKVDVVVSSTGASEPVVLPAHVENVRAKRKYRPLFMIDIAMPRDIDPDVGKIEEVYLYDLDTLQEQAEENRSKRQEQVRVCEQIIEEEVEKLSINQRNEYTQ</sequence>
<dbReference type="InterPro" id="IPR036343">
    <property type="entry name" value="GluRdtase_N_sf"/>
</dbReference>
<dbReference type="NCBIfam" id="TIGR01035">
    <property type="entry name" value="hemA"/>
    <property type="match status" value="1"/>
</dbReference>
<proteinExistence type="inferred from homology"/>
<accession>A0ABW5E5R2</accession>
<dbReference type="PANTHER" id="PTHR43013">
    <property type="entry name" value="GLUTAMYL-TRNA REDUCTASE"/>
    <property type="match status" value="1"/>
</dbReference>
<evidence type="ECO:0000256" key="3">
    <source>
        <dbReference type="ARBA" id="ARBA00023244"/>
    </source>
</evidence>
<feature type="active site" description="Nucleophile" evidence="4">
    <location>
        <position position="50"/>
    </location>
</feature>
<dbReference type="InterPro" id="IPR006151">
    <property type="entry name" value="Shikm_DH/Glu-tRNA_Rdtase"/>
</dbReference>